<gene>
    <name evidence="2" type="ORF">LIER_07871</name>
</gene>
<proteinExistence type="predicted"/>
<dbReference type="PANTHER" id="PTHR33437:SF2">
    <property type="entry name" value="OS06G0361200 PROTEIN"/>
    <property type="match status" value="1"/>
</dbReference>
<dbReference type="Proteomes" id="UP001454036">
    <property type="component" value="Unassembled WGS sequence"/>
</dbReference>
<dbReference type="EMBL" id="BAABME010001236">
    <property type="protein sequence ID" value="GAA0148422.1"/>
    <property type="molecule type" value="Genomic_DNA"/>
</dbReference>
<feature type="domain" description="Retrotransposon gag" evidence="1">
    <location>
        <begin position="5"/>
        <end position="78"/>
    </location>
</feature>
<dbReference type="AlphaFoldDB" id="A0AAV3PEF2"/>
<sequence length="80" mass="9397">MVKQFVRSLIGNVFGWYTDLKPASIDSWTQLGSEFFNRFFSTKRIVSMLELMAAKQRKEEPVTDFINRCRSLSLNCKDRL</sequence>
<accession>A0AAV3PEF2</accession>
<dbReference type="Pfam" id="PF03732">
    <property type="entry name" value="Retrotrans_gag"/>
    <property type="match status" value="1"/>
</dbReference>
<evidence type="ECO:0000313" key="2">
    <source>
        <dbReference type="EMBL" id="GAA0148422.1"/>
    </source>
</evidence>
<dbReference type="PANTHER" id="PTHR33437">
    <property type="entry name" value="OS06G0361200 PROTEIN"/>
    <property type="match status" value="1"/>
</dbReference>
<reference evidence="2 3" key="1">
    <citation type="submission" date="2024-01" db="EMBL/GenBank/DDBJ databases">
        <title>The complete chloroplast genome sequence of Lithospermum erythrorhizon: insights into the phylogenetic relationship among Boraginaceae species and the maternal lineages of purple gromwells.</title>
        <authorList>
            <person name="Okada T."/>
            <person name="Watanabe K."/>
        </authorList>
    </citation>
    <scope>NUCLEOTIDE SEQUENCE [LARGE SCALE GENOMIC DNA]</scope>
</reference>
<evidence type="ECO:0000313" key="3">
    <source>
        <dbReference type="Proteomes" id="UP001454036"/>
    </source>
</evidence>
<comment type="caution">
    <text evidence="2">The sequence shown here is derived from an EMBL/GenBank/DDBJ whole genome shotgun (WGS) entry which is preliminary data.</text>
</comment>
<dbReference type="InterPro" id="IPR005162">
    <property type="entry name" value="Retrotrans_gag_dom"/>
</dbReference>
<keyword evidence="3" id="KW-1185">Reference proteome</keyword>
<name>A0AAV3PEF2_LITER</name>
<organism evidence="2 3">
    <name type="scientific">Lithospermum erythrorhizon</name>
    <name type="common">Purple gromwell</name>
    <name type="synonym">Lithospermum officinale var. erythrorhizon</name>
    <dbReference type="NCBI Taxonomy" id="34254"/>
    <lineage>
        <taxon>Eukaryota</taxon>
        <taxon>Viridiplantae</taxon>
        <taxon>Streptophyta</taxon>
        <taxon>Embryophyta</taxon>
        <taxon>Tracheophyta</taxon>
        <taxon>Spermatophyta</taxon>
        <taxon>Magnoliopsida</taxon>
        <taxon>eudicotyledons</taxon>
        <taxon>Gunneridae</taxon>
        <taxon>Pentapetalae</taxon>
        <taxon>asterids</taxon>
        <taxon>lamiids</taxon>
        <taxon>Boraginales</taxon>
        <taxon>Boraginaceae</taxon>
        <taxon>Boraginoideae</taxon>
        <taxon>Lithospermeae</taxon>
        <taxon>Lithospermum</taxon>
    </lineage>
</organism>
<evidence type="ECO:0000259" key="1">
    <source>
        <dbReference type="Pfam" id="PF03732"/>
    </source>
</evidence>
<protein>
    <recommendedName>
        <fullName evidence="1">Retrotransposon gag domain-containing protein</fullName>
    </recommendedName>
</protein>